<gene>
    <name evidence="2" type="ORF">URODEC1_LOCUS103101</name>
</gene>
<feature type="compositionally biased region" description="Pro residues" evidence="1">
    <location>
        <begin position="51"/>
        <end position="61"/>
    </location>
</feature>
<protein>
    <submittedName>
        <fullName evidence="2">Uncharacterized protein</fullName>
    </submittedName>
</protein>
<name>A0ABC9F8D2_9POAL</name>
<reference evidence="2" key="1">
    <citation type="submission" date="2024-10" db="EMBL/GenBank/DDBJ databases">
        <authorList>
            <person name="Ryan C."/>
        </authorList>
    </citation>
    <scope>NUCLEOTIDE SEQUENCE [LARGE SCALE GENOMIC DNA]</scope>
</reference>
<evidence type="ECO:0000256" key="1">
    <source>
        <dbReference type="SAM" id="MobiDB-lite"/>
    </source>
</evidence>
<evidence type="ECO:0000313" key="2">
    <source>
        <dbReference type="EMBL" id="CAL5070941.1"/>
    </source>
</evidence>
<dbReference type="AlphaFoldDB" id="A0ABC9F8D2"/>
<keyword evidence="3" id="KW-1185">Reference proteome</keyword>
<feature type="compositionally biased region" description="Basic and acidic residues" evidence="1">
    <location>
        <begin position="497"/>
        <end position="515"/>
    </location>
</feature>
<feature type="compositionally biased region" description="Basic and acidic residues" evidence="1">
    <location>
        <begin position="208"/>
        <end position="220"/>
    </location>
</feature>
<dbReference type="InterPro" id="IPR040276">
    <property type="entry name" value="At4g26450-like"/>
</dbReference>
<feature type="compositionally biased region" description="Basic residues" evidence="1">
    <location>
        <begin position="221"/>
        <end position="238"/>
    </location>
</feature>
<dbReference type="EMBL" id="OZ075115">
    <property type="protein sequence ID" value="CAL5070941.1"/>
    <property type="molecule type" value="Genomic_DNA"/>
</dbReference>
<proteinExistence type="predicted"/>
<feature type="region of interest" description="Disordered" evidence="1">
    <location>
        <begin position="107"/>
        <end position="334"/>
    </location>
</feature>
<accession>A0ABC9F8D2</accession>
<feature type="region of interest" description="Disordered" evidence="1">
    <location>
        <begin position="486"/>
        <end position="545"/>
    </location>
</feature>
<dbReference type="Proteomes" id="UP001497457">
    <property type="component" value="Chromosome 5rd"/>
</dbReference>
<feature type="compositionally biased region" description="Acidic residues" evidence="1">
    <location>
        <begin position="319"/>
        <end position="334"/>
    </location>
</feature>
<feature type="region of interest" description="Disordered" evidence="1">
    <location>
        <begin position="458"/>
        <end position="477"/>
    </location>
</feature>
<feature type="region of interest" description="Disordered" evidence="1">
    <location>
        <begin position="1"/>
        <end position="76"/>
    </location>
</feature>
<evidence type="ECO:0000313" key="3">
    <source>
        <dbReference type="Proteomes" id="UP001497457"/>
    </source>
</evidence>
<dbReference type="PANTHER" id="PTHR36056:SF5">
    <property type="entry name" value="OS04G0690400 PROTEIN"/>
    <property type="match status" value="1"/>
</dbReference>
<feature type="compositionally biased region" description="Basic and acidic residues" evidence="1">
    <location>
        <begin position="269"/>
        <end position="278"/>
    </location>
</feature>
<sequence>MQPRSRIRGRDPPSGGPAGGGGGRYRRRSPPPPSPRHQRRPPQPQRRSPERPPPPPPPPPPRYDDNPLPDISAAAGERRSRAGILLEAGRLAAHYLVAQGVLPEHVLRAREGPNHKPSPRHEPPAPSPATYGRKLDDQDDPRSRRNSGDWGRAREDHDSQARRSSWDRRSQSFDARRKYNDAGDVDRGGRRTRDYQEPKRPPMSRSYSHNDRRPSADSRVDRRRRSRSRSRSRSRTRSYHPGSRRDSDSRAGGRDFDRTKVGTVPAASGDRDVGETPRQRRVPSSVVVAEADGRDNRAMATEDGEVESEVIPLDHTQDISEDEEGEFAEDISEDEDDEFAAARLNDEYGVEMDVTQHQLPDVDVHLQPSGSVDEPVPSQSHLSNAVDEMEAGSVPLDACMIEPFCEDNGCTEVREEMEAPPPQSEVETSAADLNRDEQELPAWYRIFDLSIVEAPDGCEITEIPGDPPADHVSDSVPCSVGRIHQQTNDDASETQGEDGHARDNRISGDGHDSNKYDLNNEAEEHAQDDPSEIQGQDDHAGDNHTLQDAQDLNRYDLNDDAVEDAQDNHLLDSEKLLLNHGMGAHDTDSFHLNNGQLLLNQNEDEQEHDGHQMENHLVSGEQVLLSYGVDGHHVNNHQTESKVMLLPTGVHDLHGYDLNSEQMLLHDGVEKHALDSCHLTDGQMLFDRSAEGQAGVGNMGNGRTIPVISLEEDYVEQSDIRGFL</sequence>
<organism evidence="2 3">
    <name type="scientific">Urochloa decumbens</name>
    <dbReference type="NCBI Taxonomy" id="240449"/>
    <lineage>
        <taxon>Eukaryota</taxon>
        <taxon>Viridiplantae</taxon>
        <taxon>Streptophyta</taxon>
        <taxon>Embryophyta</taxon>
        <taxon>Tracheophyta</taxon>
        <taxon>Spermatophyta</taxon>
        <taxon>Magnoliopsida</taxon>
        <taxon>Liliopsida</taxon>
        <taxon>Poales</taxon>
        <taxon>Poaceae</taxon>
        <taxon>PACMAD clade</taxon>
        <taxon>Panicoideae</taxon>
        <taxon>Panicodae</taxon>
        <taxon>Paniceae</taxon>
        <taxon>Melinidinae</taxon>
        <taxon>Urochloa</taxon>
    </lineage>
</organism>
<feature type="compositionally biased region" description="Basic and acidic residues" evidence="1">
    <location>
        <begin position="133"/>
        <end position="200"/>
    </location>
</feature>
<feature type="compositionally biased region" description="Basic and acidic residues" evidence="1">
    <location>
        <begin position="243"/>
        <end position="260"/>
    </location>
</feature>
<feature type="compositionally biased region" description="Basic and acidic residues" evidence="1">
    <location>
        <begin position="107"/>
        <end position="123"/>
    </location>
</feature>
<dbReference type="PANTHER" id="PTHR36056">
    <property type="entry name" value="PROTEIN, PUTATIVE-RELATED"/>
    <property type="match status" value="1"/>
</dbReference>